<proteinExistence type="predicted"/>
<accession>A0A4C1YNM4</accession>
<protein>
    <submittedName>
        <fullName evidence="2">Uncharacterized protein</fullName>
    </submittedName>
</protein>
<comment type="caution">
    <text evidence="2">The sequence shown here is derived from an EMBL/GenBank/DDBJ whole genome shotgun (WGS) entry which is preliminary data.</text>
</comment>
<keyword evidence="3" id="KW-1185">Reference proteome</keyword>
<gene>
    <name evidence="2" type="ORF">EVAR_60798_1</name>
</gene>
<evidence type="ECO:0000313" key="2">
    <source>
        <dbReference type="EMBL" id="GBP76249.1"/>
    </source>
</evidence>
<dbReference type="Proteomes" id="UP000299102">
    <property type="component" value="Unassembled WGS sequence"/>
</dbReference>
<organism evidence="2 3">
    <name type="scientific">Eumeta variegata</name>
    <name type="common">Bagworm moth</name>
    <name type="synonym">Eumeta japonica</name>
    <dbReference type="NCBI Taxonomy" id="151549"/>
    <lineage>
        <taxon>Eukaryota</taxon>
        <taxon>Metazoa</taxon>
        <taxon>Ecdysozoa</taxon>
        <taxon>Arthropoda</taxon>
        <taxon>Hexapoda</taxon>
        <taxon>Insecta</taxon>
        <taxon>Pterygota</taxon>
        <taxon>Neoptera</taxon>
        <taxon>Endopterygota</taxon>
        <taxon>Lepidoptera</taxon>
        <taxon>Glossata</taxon>
        <taxon>Ditrysia</taxon>
        <taxon>Tineoidea</taxon>
        <taxon>Psychidae</taxon>
        <taxon>Oiketicinae</taxon>
        <taxon>Eumeta</taxon>
    </lineage>
</organism>
<evidence type="ECO:0000256" key="1">
    <source>
        <dbReference type="SAM" id="MobiDB-lite"/>
    </source>
</evidence>
<feature type="compositionally biased region" description="Basic and acidic residues" evidence="1">
    <location>
        <begin position="58"/>
        <end position="86"/>
    </location>
</feature>
<reference evidence="2 3" key="1">
    <citation type="journal article" date="2019" name="Commun. Biol.">
        <title>The bagworm genome reveals a unique fibroin gene that provides high tensile strength.</title>
        <authorList>
            <person name="Kono N."/>
            <person name="Nakamura H."/>
            <person name="Ohtoshi R."/>
            <person name="Tomita M."/>
            <person name="Numata K."/>
            <person name="Arakawa K."/>
        </authorList>
    </citation>
    <scope>NUCLEOTIDE SEQUENCE [LARGE SCALE GENOMIC DNA]</scope>
</reference>
<dbReference type="EMBL" id="BGZK01001283">
    <property type="protein sequence ID" value="GBP76249.1"/>
    <property type="molecule type" value="Genomic_DNA"/>
</dbReference>
<feature type="region of interest" description="Disordered" evidence="1">
    <location>
        <begin position="38"/>
        <end position="110"/>
    </location>
</feature>
<dbReference type="AlphaFoldDB" id="A0A4C1YNM4"/>
<sequence length="236" mass="26698">MRGFFITTYKELEDSWNGRRKPNGNKYDFDFAAGEGERWTARIHPNATEDTANGSGQGRKEDNNSTDSNERPVFEKPGVEKVKDFRPSPQLENDFESGHPTPTHYSPVPLSNNGPVEFRGADKFIPSPIDPIAASRERPDKFIDLKVKLLHTDVESKPTVGSPITVPAGGYYKQPVVKDRPILDFKHNFNLQHHEDLFLKKRICKGRMSIRAISGWLPPPMDPRYPIEVTSALPVF</sequence>
<evidence type="ECO:0000313" key="3">
    <source>
        <dbReference type="Proteomes" id="UP000299102"/>
    </source>
</evidence>
<name>A0A4C1YNM4_EUMVA</name>